<dbReference type="CDD" id="cd00882">
    <property type="entry name" value="Ras_like_GTPase"/>
    <property type="match status" value="1"/>
</dbReference>
<gene>
    <name evidence="1" type="ORF">BJ978_001570</name>
</gene>
<dbReference type="EMBL" id="JAMZDY010000001">
    <property type="protein sequence ID" value="MCP2370894.1"/>
    <property type="molecule type" value="Genomic_DNA"/>
</dbReference>
<comment type="caution">
    <text evidence="1">The sequence shown here is derived from an EMBL/GenBank/DDBJ whole genome shotgun (WGS) entry which is preliminary data.</text>
</comment>
<dbReference type="InterPro" id="IPR027417">
    <property type="entry name" value="P-loop_NTPase"/>
</dbReference>
<dbReference type="SUPFAM" id="SSF52540">
    <property type="entry name" value="P-loop containing nucleoside triphosphate hydrolases"/>
    <property type="match status" value="1"/>
</dbReference>
<dbReference type="RefSeq" id="WP_156999276.1">
    <property type="nucleotide sequence ID" value="NZ_BAAANU010000011.1"/>
</dbReference>
<evidence type="ECO:0000313" key="1">
    <source>
        <dbReference type="EMBL" id="MCP2370894.1"/>
    </source>
</evidence>
<dbReference type="Proteomes" id="UP001139722">
    <property type="component" value="Unassembled WGS sequence"/>
</dbReference>
<protein>
    <recommendedName>
        <fullName evidence="3">G domain-containing protein</fullName>
    </recommendedName>
</protein>
<accession>A0A9X2H6F2</accession>
<dbReference type="Gene3D" id="3.40.50.300">
    <property type="entry name" value="P-loop containing nucleotide triphosphate hydrolases"/>
    <property type="match status" value="1"/>
</dbReference>
<organism evidence="1 2">
    <name type="scientific">Agromyces terreus</name>
    <dbReference type="NCBI Taxonomy" id="424795"/>
    <lineage>
        <taxon>Bacteria</taxon>
        <taxon>Bacillati</taxon>
        <taxon>Actinomycetota</taxon>
        <taxon>Actinomycetes</taxon>
        <taxon>Micrococcales</taxon>
        <taxon>Microbacteriaceae</taxon>
        <taxon>Agromyces</taxon>
    </lineage>
</organism>
<proteinExistence type="predicted"/>
<name>A0A9X2H6F2_9MICO</name>
<reference evidence="1" key="1">
    <citation type="submission" date="2022-06" db="EMBL/GenBank/DDBJ databases">
        <title>Sequencing the genomes of 1000 actinobacteria strains.</title>
        <authorList>
            <person name="Klenk H.-P."/>
        </authorList>
    </citation>
    <scope>NUCLEOTIDE SEQUENCE</scope>
    <source>
        <strain evidence="1">DSM 22016</strain>
    </source>
</reference>
<evidence type="ECO:0000313" key="2">
    <source>
        <dbReference type="Proteomes" id="UP001139722"/>
    </source>
</evidence>
<dbReference type="OrthoDB" id="4339122at2"/>
<keyword evidence="2" id="KW-1185">Reference proteome</keyword>
<sequence length="548" mass="59913">MTSITTGRLRAWVGEVSGDAAVSELDGRWVEFSQIETPVATLFGAFDTGKSSILRRLLVDAGQEVPDWVTISARHETFDNHLVEFSGVSIRDTPGLSPQGADLRSLENSRVARDSLGLTDVLLVTLNPQLPTGERDELLEVLAEDWPAGGVWFLISRADEGGVDPTLDPTSFLAWGERKRTELRESLRLDDAAPIHVIVPDYGQLGAFDPEPEPGTWDMSRGWDGIDRLQAALSELRGASMTRFREAAEDRYWRRVVESEIGGVRNELADLVTARDTAMSSIEKRDALQRRVYTLRDAAQASVEGTTEAAVLRMISAPSIDASAIQNVVDPLLEEWWDDQQAEIARIRQDTLRTFDHQRQGRAWATFESLYSTDAQPASDGSPAKQMFTPRFEKLGRKAVEGLKAADEVRAASRKVKKPAGAVAEAADTAKSGMDLGQFAGIGAAALPFVIELAGVIEDVVQSSIDKAHQRARRQQLESEVTRIAKDAARKAMKELSVDLSLLTEDISAQTIGEQELTALESAVESATDVIARGDALLGRASTLIRLR</sequence>
<evidence type="ECO:0008006" key="3">
    <source>
        <dbReference type="Google" id="ProtNLM"/>
    </source>
</evidence>
<dbReference type="AlphaFoldDB" id="A0A9X2H6F2"/>